<comment type="caution">
    <text evidence="4">The sequence shown here is derived from an EMBL/GenBank/DDBJ whole genome shotgun (WGS) entry which is preliminary data.</text>
</comment>
<gene>
    <name evidence="4" type="ORF">K1W69_01660</name>
</gene>
<dbReference type="AlphaFoldDB" id="A0AAE3CYN7"/>
<comment type="subcellular location">
    <subcellularLocation>
        <location evidence="1">Cytoplasm</location>
    </subcellularLocation>
</comment>
<evidence type="ECO:0000313" key="4">
    <source>
        <dbReference type="EMBL" id="MBW8635874.1"/>
    </source>
</evidence>
<dbReference type="SMART" id="SM00357">
    <property type="entry name" value="CSP"/>
    <property type="match status" value="1"/>
</dbReference>
<feature type="domain" description="CSD" evidence="3">
    <location>
        <begin position="1"/>
        <end position="67"/>
    </location>
</feature>
<dbReference type="GO" id="GO:0003676">
    <property type="term" value="F:nucleic acid binding"/>
    <property type="evidence" value="ECO:0007669"/>
    <property type="project" value="InterPro"/>
</dbReference>
<dbReference type="PIRSF" id="PIRSF002599">
    <property type="entry name" value="Cold_shock_A"/>
    <property type="match status" value="1"/>
</dbReference>
<dbReference type="InterPro" id="IPR002059">
    <property type="entry name" value="CSP_DNA-bd"/>
</dbReference>
<keyword evidence="5" id="KW-1185">Reference proteome</keyword>
<dbReference type="InterPro" id="IPR011129">
    <property type="entry name" value="CSD"/>
</dbReference>
<dbReference type="EMBL" id="JAICBX010000001">
    <property type="protein sequence ID" value="MBW8635874.1"/>
    <property type="molecule type" value="Genomic_DNA"/>
</dbReference>
<organism evidence="4 5">
    <name type="scientific">Flavimaribacter sediminis</name>
    <dbReference type="NCBI Taxonomy" id="2865987"/>
    <lineage>
        <taxon>Bacteria</taxon>
        <taxon>Pseudomonadati</taxon>
        <taxon>Pseudomonadota</taxon>
        <taxon>Alphaproteobacteria</taxon>
        <taxon>Hyphomicrobiales</taxon>
        <taxon>Rhizobiaceae</taxon>
        <taxon>Flavimaribacter</taxon>
    </lineage>
</organism>
<evidence type="ECO:0000256" key="2">
    <source>
        <dbReference type="ARBA" id="ARBA00022490"/>
    </source>
</evidence>
<dbReference type="SUPFAM" id="SSF50249">
    <property type="entry name" value="Nucleic acid-binding proteins"/>
    <property type="match status" value="1"/>
</dbReference>
<dbReference type="GO" id="GO:0005829">
    <property type="term" value="C:cytosol"/>
    <property type="evidence" value="ECO:0007669"/>
    <property type="project" value="UniProtKB-ARBA"/>
</dbReference>
<protein>
    <submittedName>
        <fullName evidence="4">Cold shock domain-containing protein</fullName>
    </submittedName>
</protein>
<dbReference type="Gene3D" id="2.40.50.140">
    <property type="entry name" value="Nucleic acid-binding proteins"/>
    <property type="match status" value="1"/>
</dbReference>
<dbReference type="Pfam" id="PF00313">
    <property type="entry name" value="CSD"/>
    <property type="match status" value="1"/>
</dbReference>
<dbReference type="InterPro" id="IPR012156">
    <property type="entry name" value="Cold_shock_CspA"/>
</dbReference>
<evidence type="ECO:0000256" key="1">
    <source>
        <dbReference type="ARBA" id="ARBA00004496"/>
    </source>
</evidence>
<dbReference type="InterPro" id="IPR012340">
    <property type="entry name" value="NA-bd_OB-fold"/>
</dbReference>
<dbReference type="RefSeq" id="WP_220226591.1">
    <property type="nucleotide sequence ID" value="NZ_JAICBX010000001.1"/>
</dbReference>
<evidence type="ECO:0000259" key="3">
    <source>
        <dbReference type="PROSITE" id="PS51857"/>
    </source>
</evidence>
<accession>A0AAE3CYN7</accession>
<dbReference type="PROSITE" id="PS51857">
    <property type="entry name" value="CSD_2"/>
    <property type="match status" value="1"/>
</dbReference>
<name>A0AAE3CYN7_9HYPH</name>
<proteinExistence type="predicted"/>
<dbReference type="Proteomes" id="UP001196509">
    <property type="component" value="Unassembled WGS sequence"/>
</dbReference>
<reference evidence="4" key="1">
    <citation type="submission" date="2021-08" db="EMBL/GenBank/DDBJ databases">
        <title>Hoeflea bacterium WL0058 sp. nov., isolated from the sediment.</title>
        <authorList>
            <person name="Wang L."/>
            <person name="Zhang D."/>
        </authorList>
    </citation>
    <scope>NUCLEOTIDE SEQUENCE</scope>
    <source>
        <strain evidence="4">WL0058</strain>
    </source>
</reference>
<sequence>MISGTVGNYDGKKGYGYISPEGGGKDIYVNIKEVDRAYVSRLAVGQRLNFEIKIDHFGRSSAVRLKLFPKNDKR</sequence>
<evidence type="ECO:0000313" key="5">
    <source>
        <dbReference type="Proteomes" id="UP001196509"/>
    </source>
</evidence>
<keyword evidence="2" id="KW-0963">Cytoplasm</keyword>